<dbReference type="PROSITE" id="PS50084">
    <property type="entry name" value="KH_TYPE_1"/>
    <property type="match status" value="3"/>
</dbReference>
<dbReference type="InterPro" id="IPR036612">
    <property type="entry name" value="KH_dom_type_1_sf"/>
</dbReference>
<dbReference type="CDD" id="cd22460">
    <property type="entry name" value="KH-I_PEPPER_rpt2_like"/>
    <property type="match status" value="2"/>
</dbReference>
<proteinExistence type="predicted"/>
<keyword evidence="2" id="KW-0694">RNA-binding</keyword>
<feature type="domain" description="K Homology" evidence="4">
    <location>
        <begin position="305"/>
        <end position="380"/>
    </location>
</feature>
<dbReference type="SUPFAM" id="SSF54791">
    <property type="entry name" value="Eukaryotic type KH-domain (KH-domain type I)"/>
    <property type="match status" value="3"/>
</dbReference>
<evidence type="ECO:0000256" key="2">
    <source>
        <dbReference type="PROSITE-ProRule" id="PRU00117"/>
    </source>
</evidence>
<dbReference type="Gene3D" id="3.30.310.210">
    <property type="match status" value="2"/>
</dbReference>
<evidence type="ECO:0000256" key="1">
    <source>
        <dbReference type="ARBA" id="ARBA00022737"/>
    </source>
</evidence>
<reference evidence="5 6" key="1">
    <citation type="submission" date="2021-02" db="EMBL/GenBank/DDBJ databases">
        <title>Plant Genome Project.</title>
        <authorList>
            <person name="Zhang R.-G."/>
        </authorList>
    </citation>
    <scope>NUCLEOTIDE SEQUENCE [LARGE SCALE GENOMIC DNA]</scope>
    <source>
        <tissue evidence="5">Leaves</tissue>
    </source>
</reference>
<name>A0ABQ8I0C9_9ROSI</name>
<comment type="caution">
    <text evidence="5">The sequence shown here is derived from an EMBL/GenBank/DDBJ whole genome shotgun (WGS) entry which is preliminary data.</text>
</comment>
<keyword evidence="1" id="KW-0677">Repeat</keyword>
<evidence type="ECO:0000313" key="6">
    <source>
        <dbReference type="Proteomes" id="UP000827721"/>
    </source>
</evidence>
<feature type="compositionally biased region" description="Basic and acidic residues" evidence="3">
    <location>
        <begin position="28"/>
        <end position="39"/>
    </location>
</feature>
<dbReference type="CDD" id="cd22459">
    <property type="entry name" value="KH-I_PEPPER_rpt1_like"/>
    <property type="match status" value="1"/>
</dbReference>
<evidence type="ECO:0000313" key="5">
    <source>
        <dbReference type="EMBL" id="KAH7570080.1"/>
    </source>
</evidence>
<feature type="domain" description="K Homology" evidence="4">
    <location>
        <begin position="41"/>
        <end position="124"/>
    </location>
</feature>
<keyword evidence="6" id="KW-1185">Reference proteome</keyword>
<dbReference type="Proteomes" id="UP000827721">
    <property type="component" value="Unassembled WGS sequence"/>
</dbReference>
<evidence type="ECO:0000259" key="4">
    <source>
        <dbReference type="SMART" id="SM00322"/>
    </source>
</evidence>
<feature type="region of interest" description="Disordered" evidence="3">
    <location>
        <begin position="1"/>
        <end position="39"/>
    </location>
</feature>
<dbReference type="SMART" id="SM00322">
    <property type="entry name" value="KH"/>
    <property type="match status" value="3"/>
</dbReference>
<dbReference type="InterPro" id="IPR004088">
    <property type="entry name" value="KH_dom_type_1"/>
</dbReference>
<dbReference type="EMBL" id="JAFEMO010000005">
    <property type="protein sequence ID" value="KAH7570080.1"/>
    <property type="molecule type" value="Genomic_DNA"/>
</dbReference>
<gene>
    <name evidence="5" type="ORF">JRO89_XS05G0041300</name>
</gene>
<feature type="domain" description="K Homology" evidence="4">
    <location>
        <begin position="140"/>
        <end position="215"/>
    </location>
</feature>
<organism evidence="5 6">
    <name type="scientific">Xanthoceras sorbifolium</name>
    <dbReference type="NCBI Taxonomy" id="99658"/>
    <lineage>
        <taxon>Eukaryota</taxon>
        <taxon>Viridiplantae</taxon>
        <taxon>Streptophyta</taxon>
        <taxon>Embryophyta</taxon>
        <taxon>Tracheophyta</taxon>
        <taxon>Spermatophyta</taxon>
        <taxon>Magnoliopsida</taxon>
        <taxon>eudicotyledons</taxon>
        <taxon>Gunneridae</taxon>
        <taxon>Pentapetalae</taxon>
        <taxon>rosids</taxon>
        <taxon>malvids</taxon>
        <taxon>Sapindales</taxon>
        <taxon>Sapindaceae</taxon>
        <taxon>Xanthoceroideae</taxon>
        <taxon>Xanthoceras</taxon>
    </lineage>
</organism>
<sequence length="537" mass="58185">MAGQRNDYGKRSHFQPESAVNGGSKRRNPGDDGEHHGIGSEDTVYRYLCPLKKIGSIIGKGGEIVKQLRSETKSNVRISETIPGCDERIVTIYSSSEESNLFEDSGEFVSPAQDALFRVHDRIIDEDNFEDVLDDFKDLQQVTVRMLVPADQIGCVIGKGGQVVQNIRTETSAQIRILKDEHLPPCALSFDELLQIGGAPSVVRKALIQVASRLHENPSRSQHLLLSSSSSLYQSGSVFLSPPLMGSYGNYSARRDEASARDFLFVWYVPLETLEFFEDPSPTITAALRLQPRCSEKVERESGDSVITTRILVPSSQIGCLIGRGGAIISEMRTATRASIRIFSNENLPKVAYEDEEMVQITGGPDVASNALSQVTMRLRANIFEREGAAAYPPVLPYVPMSVDISDGSKYANRDSQSRGRGYSSYGSSDIPASDSYGSYGGSLSAGENAYGAYGGNSSGSVRIQSPKGKVMGINLTIGPAGKTTVEAKIDSTGSYRIPGWIDSQIFGVVKIKLNQFKGSDVSLISSALVAGKLFYG</sequence>
<accession>A0ABQ8I0C9</accession>
<dbReference type="Pfam" id="PF00013">
    <property type="entry name" value="KH_1"/>
    <property type="match status" value="3"/>
</dbReference>
<protein>
    <recommendedName>
        <fullName evidence="4">K Homology domain-containing protein</fullName>
    </recommendedName>
</protein>
<evidence type="ECO:0000256" key="3">
    <source>
        <dbReference type="SAM" id="MobiDB-lite"/>
    </source>
</evidence>
<dbReference type="InterPro" id="IPR004087">
    <property type="entry name" value="KH_dom"/>
</dbReference>
<dbReference type="PANTHER" id="PTHR10288">
    <property type="entry name" value="KH DOMAIN CONTAINING RNA BINDING PROTEIN"/>
    <property type="match status" value="1"/>
</dbReference>